<organism evidence="2 3">
    <name type="scientific">Gymnopilus dilepis</name>
    <dbReference type="NCBI Taxonomy" id="231916"/>
    <lineage>
        <taxon>Eukaryota</taxon>
        <taxon>Fungi</taxon>
        <taxon>Dikarya</taxon>
        <taxon>Basidiomycota</taxon>
        <taxon>Agaricomycotina</taxon>
        <taxon>Agaricomycetes</taxon>
        <taxon>Agaricomycetidae</taxon>
        <taxon>Agaricales</taxon>
        <taxon>Agaricineae</taxon>
        <taxon>Hymenogastraceae</taxon>
        <taxon>Gymnopilus</taxon>
    </lineage>
</organism>
<dbReference type="OrthoDB" id="2322499at2759"/>
<dbReference type="CDD" id="cd09917">
    <property type="entry name" value="F-box_SF"/>
    <property type="match status" value="1"/>
</dbReference>
<sequence>MGKEDVTTLYADSQLTVGNVTMNGPALLPFDDLDENEVQELMYNFITAFMKENLRKSSVKIIRKDSTGAVPEFPLEIILQIIEYLHPLDLYHLTQTSKYFRLILLTRRLSGMAWETALKSERRIPPCPPTMSPPSWVSLLFGPATCDRCLQRQAMPDFASCQRICSVCEINLITEYTVIWEAFEMKYPCASQSLYKILRCSLKSGQLSPVLFLIHFLISLPTCSDGTKYHPGWLENRENYIMNDLPIKIEQASLYLEAIELTPSAKKEYNAFLLKCEDENWRMRKVNSSFCLFSCCLTTTLQFVDICRRWCSAVYRHCWVEFVENRKNNFINLACKVLVRMGHQQQDLPRYYINTYLMRYFEKKRRARFSKKEFHSNFSGLEALANSAKEQRLERERAALRKSLQERVTSFYYDLVQRSVPPERWDYIPQGHNIHILHLPAVVRYIDTDYGLESNVPDLAVTDVDVVILDFTEALMMKTRQRLLHVLKMSHPSALLWEDDCGDKIEKLNLATAVFTHFLIGSSCPCHRSAPEILFGCEEAVRHGSCASIPLFRGGTTTCDSEADNFGFSKDAYNTVVLLLRLLKLDPHTTLARDLDSLNKRFVCISCPLKSDYPRRPEVWGRYTMDWRQCVSHFSGCYYSKDKPPRFALLTVEATESVLVQENDRYHAYGNRWLKNNTSPISQHSLTDVLNIYIFSIAQRHKVANPAEGVNYFYRRPLSRKYPTNVLEFPAGNPNRRCLLCQGPTRGRLWTSNALSAHQRYRQVFQLLSCVVLDSFGWTNTDLRHDYHHRHDLSTDESIEGVHWRSPSLIDCTTDELEG</sequence>
<feature type="domain" description="F-box" evidence="1">
    <location>
        <begin position="67"/>
        <end position="117"/>
    </location>
</feature>
<evidence type="ECO:0000259" key="1">
    <source>
        <dbReference type="PROSITE" id="PS50181"/>
    </source>
</evidence>
<dbReference type="Proteomes" id="UP000284706">
    <property type="component" value="Unassembled WGS sequence"/>
</dbReference>
<dbReference type="Pfam" id="PF12937">
    <property type="entry name" value="F-box-like"/>
    <property type="match status" value="1"/>
</dbReference>
<gene>
    <name evidence="2" type="ORF">CVT26_006364</name>
</gene>
<dbReference type="PROSITE" id="PS50181">
    <property type="entry name" value="FBOX"/>
    <property type="match status" value="1"/>
</dbReference>
<dbReference type="InterPro" id="IPR001810">
    <property type="entry name" value="F-box_dom"/>
</dbReference>
<evidence type="ECO:0000313" key="3">
    <source>
        <dbReference type="Proteomes" id="UP000284706"/>
    </source>
</evidence>
<evidence type="ECO:0000313" key="2">
    <source>
        <dbReference type="EMBL" id="PPQ96557.1"/>
    </source>
</evidence>
<comment type="caution">
    <text evidence="2">The sequence shown here is derived from an EMBL/GenBank/DDBJ whole genome shotgun (WGS) entry which is preliminary data.</text>
</comment>
<dbReference type="SUPFAM" id="SSF81383">
    <property type="entry name" value="F-box domain"/>
    <property type="match status" value="1"/>
</dbReference>
<reference evidence="2 3" key="1">
    <citation type="journal article" date="2018" name="Evol. Lett.">
        <title>Horizontal gene cluster transfer increased hallucinogenic mushroom diversity.</title>
        <authorList>
            <person name="Reynolds H.T."/>
            <person name="Vijayakumar V."/>
            <person name="Gluck-Thaler E."/>
            <person name="Korotkin H.B."/>
            <person name="Matheny P.B."/>
            <person name="Slot J.C."/>
        </authorList>
    </citation>
    <scope>NUCLEOTIDE SEQUENCE [LARGE SCALE GENOMIC DNA]</scope>
    <source>
        <strain evidence="2 3">SRW20</strain>
    </source>
</reference>
<name>A0A409Y0N0_9AGAR</name>
<dbReference type="AlphaFoldDB" id="A0A409Y0N0"/>
<dbReference type="InterPro" id="IPR036047">
    <property type="entry name" value="F-box-like_dom_sf"/>
</dbReference>
<dbReference type="InParanoid" id="A0A409Y0N0"/>
<dbReference type="EMBL" id="NHYE01001355">
    <property type="protein sequence ID" value="PPQ96557.1"/>
    <property type="molecule type" value="Genomic_DNA"/>
</dbReference>
<keyword evidence="3" id="KW-1185">Reference proteome</keyword>
<proteinExistence type="predicted"/>
<protein>
    <recommendedName>
        <fullName evidence="1">F-box domain-containing protein</fullName>
    </recommendedName>
</protein>
<accession>A0A409Y0N0</accession>